<evidence type="ECO:0000313" key="2">
    <source>
        <dbReference type="EMBL" id="RDB86660.1"/>
    </source>
</evidence>
<dbReference type="AlphaFoldDB" id="A0A369NKK7"/>
<accession>A0A369NKK7</accession>
<evidence type="ECO:0000313" key="3">
    <source>
        <dbReference type="Proteomes" id="UP000253857"/>
    </source>
</evidence>
<proteinExistence type="predicted"/>
<dbReference type="OMA" id="NTACAFG"/>
<gene>
    <name evidence="2" type="ORF">C1871_06210</name>
    <name evidence="1" type="ORF">GO726_04970</name>
</gene>
<name>A0A369NKK7_EGGLN</name>
<evidence type="ECO:0008006" key="5">
    <source>
        <dbReference type="Google" id="ProtNLM"/>
    </source>
</evidence>
<reference evidence="1 4" key="2">
    <citation type="submission" date="2019-11" db="EMBL/GenBank/DDBJ databases">
        <title>Whole genome shotgun sequencing (WGS) data from Adlercreutzia equolifaciens ResAG-91, Eggerthella lenta MRI-F36, MRI-F37, MRI-F40, ResAG-49, ResAG-88, ResAG-121, ResAG-145, and Gordonibacter sp. ResAG-5, ResAG-26, ResAG-43, ResAG-50, ResAG-59.</title>
        <authorList>
            <person name="Stoll D.A."/>
            <person name="Danylec N."/>
            <person name="Franz C.M.A.P."/>
            <person name="Huch M."/>
        </authorList>
    </citation>
    <scope>NUCLEOTIDE SEQUENCE [LARGE SCALE GENOMIC DNA]</scope>
    <source>
        <strain evidence="1 4">ResAG-88</strain>
    </source>
</reference>
<sequence>MAREMTVAQLVQLGLELCGTYALAENGPAISREAPLTTAAKLRAFVEAAAGAPGRATALRATRYLLDGSASAMETLLALLLYLPNNLGGYGLKKPKLNYRVDAPASLRELADRSYCLCDLCWPEANLAVEYDSRLHHSEPGRQSSDARRRSTLIALGFTVITVFPGHITDSGTFNRLARQVAKLTGKRLRYHDPEFTRKHLELREQLLENLWEGARA</sequence>
<organism evidence="1 4">
    <name type="scientific">Eggerthella lenta</name>
    <name type="common">Eubacterium lentum</name>
    <dbReference type="NCBI Taxonomy" id="84112"/>
    <lineage>
        <taxon>Bacteria</taxon>
        <taxon>Bacillati</taxon>
        <taxon>Actinomycetota</taxon>
        <taxon>Coriobacteriia</taxon>
        <taxon>Eggerthellales</taxon>
        <taxon>Eggerthellaceae</taxon>
        <taxon>Eggerthella</taxon>
    </lineage>
</organism>
<dbReference type="Proteomes" id="UP000436429">
    <property type="component" value="Unassembled WGS sequence"/>
</dbReference>
<dbReference type="EMBL" id="PPTY01000007">
    <property type="protein sequence ID" value="RDB86660.1"/>
    <property type="molecule type" value="Genomic_DNA"/>
</dbReference>
<protein>
    <recommendedName>
        <fullName evidence="5">DUF559 domain-containing protein</fullName>
    </recommendedName>
</protein>
<dbReference type="Proteomes" id="UP000253857">
    <property type="component" value="Unassembled WGS sequence"/>
</dbReference>
<reference evidence="2 3" key="1">
    <citation type="journal article" date="2018" name="Elife">
        <title>Discovery and characterization of a prevalent human gut bacterial enzyme sufficient for the inactivation of a family of plant toxins.</title>
        <authorList>
            <person name="Koppel N."/>
            <person name="Bisanz J.E."/>
            <person name="Pandelia M.E."/>
            <person name="Turnbaugh P.J."/>
            <person name="Balskus E.P."/>
        </authorList>
    </citation>
    <scope>NUCLEOTIDE SEQUENCE [LARGE SCALE GENOMIC DNA]</scope>
    <source>
        <strain evidence="2 3">FAA1-1-60AUCSF</strain>
    </source>
</reference>
<evidence type="ECO:0000313" key="1">
    <source>
        <dbReference type="EMBL" id="MVN32518.1"/>
    </source>
</evidence>
<dbReference type="Gene3D" id="3.40.960.10">
    <property type="entry name" value="VSR Endonuclease"/>
    <property type="match status" value="1"/>
</dbReference>
<dbReference type="EMBL" id="WPOM01000007">
    <property type="protein sequence ID" value="MVN32518.1"/>
    <property type="molecule type" value="Genomic_DNA"/>
</dbReference>
<evidence type="ECO:0000313" key="4">
    <source>
        <dbReference type="Proteomes" id="UP000436429"/>
    </source>
</evidence>
<comment type="caution">
    <text evidence="1">The sequence shown here is derived from an EMBL/GenBank/DDBJ whole genome shotgun (WGS) entry which is preliminary data.</text>
</comment>